<keyword evidence="4" id="KW-0812">Transmembrane</keyword>
<evidence type="ECO:0000259" key="5">
    <source>
        <dbReference type="SMART" id="SM00563"/>
    </source>
</evidence>
<reference evidence="6" key="1">
    <citation type="submission" date="2021-05" db="EMBL/GenBank/DDBJ databases">
        <title>Molecular characterization for Shewanella algae harboring chromosomal blaOXA-55-like strains isolated from clinical and environment sample.</title>
        <authorList>
            <person name="Ohama Y."/>
            <person name="Aoki K."/>
            <person name="Harada S."/>
            <person name="Moriya K."/>
            <person name="Ishii Y."/>
            <person name="Tateda K."/>
        </authorList>
    </citation>
    <scope>NUCLEOTIDE SEQUENCE</scope>
    <source>
        <strain evidence="6">JCM 11563</strain>
    </source>
</reference>
<feature type="transmembrane region" description="Helical" evidence="4">
    <location>
        <begin position="69"/>
        <end position="88"/>
    </location>
</feature>
<organism evidence="6 7">
    <name type="scientific">Shewanella sairae</name>
    <dbReference type="NCBI Taxonomy" id="190310"/>
    <lineage>
        <taxon>Bacteria</taxon>
        <taxon>Pseudomonadati</taxon>
        <taxon>Pseudomonadota</taxon>
        <taxon>Gammaproteobacteria</taxon>
        <taxon>Alteromonadales</taxon>
        <taxon>Shewanellaceae</taxon>
        <taxon>Shewanella</taxon>
    </lineage>
</organism>
<protein>
    <submittedName>
        <fullName evidence="6">1-acyl-sn-glycerol-3-phosphate acyltransferase</fullName>
    </submittedName>
</protein>
<dbReference type="CDD" id="cd07989">
    <property type="entry name" value="LPLAT_AGPAT-like"/>
    <property type="match status" value="1"/>
</dbReference>
<keyword evidence="4" id="KW-1133">Transmembrane helix</keyword>
<comment type="caution">
    <text evidence="6">The sequence shown here is derived from an EMBL/GenBank/DDBJ whole genome shotgun (WGS) entry which is preliminary data.</text>
</comment>
<dbReference type="PANTHER" id="PTHR10434:SF66">
    <property type="entry name" value="PHOSPHOLIPID_GLYCEROL ACYLTRANSFERASE DOMAIN-CONTAINING PROTEIN"/>
    <property type="match status" value="1"/>
</dbReference>
<feature type="transmembrane region" description="Helical" evidence="4">
    <location>
        <begin position="24"/>
        <end position="49"/>
    </location>
</feature>
<proteinExistence type="predicted"/>
<dbReference type="RefSeq" id="WP_246616118.1">
    <property type="nucleotide sequence ID" value="NZ_BPEY01000018.1"/>
</dbReference>
<dbReference type="GO" id="GO:0016746">
    <property type="term" value="F:acyltransferase activity"/>
    <property type="evidence" value="ECO:0007669"/>
    <property type="project" value="UniProtKB-KW"/>
</dbReference>
<dbReference type="SUPFAM" id="SSF69593">
    <property type="entry name" value="Glycerol-3-phosphate (1)-acyltransferase"/>
    <property type="match status" value="1"/>
</dbReference>
<evidence type="ECO:0000313" key="7">
    <source>
        <dbReference type="Proteomes" id="UP000887104"/>
    </source>
</evidence>
<dbReference type="SMART" id="SM00563">
    <property type="entry name" value="PlsC"/>
    <property type="match status" value="1"/>
</dbReference>
<dbReference type="PANTHER" id="PTHR10434">
    <property type="entry name" value="1-ACYL-SN-GLYCEROL-3-PHOSPHATE ACYLTRANSFERASE"/>
    <property type="match status" value="1"/>
</dbReference>
<dbReference type="InterPro" id="IPR002123">
    <property type="entry name" value="Plipid/glycerol_acylTrfase"/>
</dbReference>
<evidence type="ECO:0000256" key="3">
    <source>
        <dbReference type="ARBA" id="ARBA00023315"/>
    </source>
</evidence>
<keyword evidence="7" id="KW-1185">Reference proteome</keyword>
<evidence type="ECO:0000256" key="1">
    <source>
        <dbReference type="ARBA" id="ARBA00005189"/>
    </source>
</evidence>
<dbReference type="Proteomes" id="UP000887104">
    <property type="component" value="Unassembled WGS sequence"/>
</dbReference>
<keyword evidence="3 6" id="KW-0012">Acyltransferase</keyword>
<sequence length="272" mass="30458">MTNRAPHPQPIAPKLTGLAYVPRWIGGTACYMAFGLGGLLSSLTILPILRFWPGTTQQRIQRVQRAVHIMFKGFVRMMTWVGLINVSVDDLSRLSNAKGMIVTANHPTLVDVVVLISLMPNAGCIVKQGLWRNPFLRGVVSCAGYIPNRGAELLLKDCKAVLDRGTNLIIFPEGTRTVIGEKINDFARGAANITLRTQSDLLPVFLKTNTVGFSKQQKWYQLPRRTIGMHVEIGETQHHLRYDAEAGGDAKMARKLTRDLENYYKQQLDRYL</sequence>
<keyword evidence="4" id="KW-0472">Membrane</keyword>
<evidence type="ECO:0000256" key="2">
    <source>
        <dbReference type="ARBA" id="ARBA00022679"/>
    </source>
</evidence>
<evidence type="ECO:0000313" key="6">
    <source>
        <dbReference type="EMBL" id="GIU43922.1"/>
    </source>
</evidence>
<dbReference type="Pfam" id="PF01553">
    <property type="entry name" value="Acyltransferase"/>
    <property type="match status" value="1"/>
</dbReference>
<comment type="pathway">
    <text evidence="1">Lipid metabolism.</text>
</comment>
<name>A0ABQ4P8Y1_9GAMM</name>
<dbReference type="EMBL" id="BPEY01000018">
    <property type="protein sequence ID" value="GIU43922.1"/>
    <property type="molecule type" value="Genomic_DNA"/>
</dbReference>
<accession>A0ABQ4P8Y1</accession>
<keyword evidence="2" id="KW-0808">Transferase</keyword>
<gene>
    <name evidence="6" type="ORF">TUM4438_13930</name>
</gene>
<feature type="domain" description="Phospholipid/glycerol acyltransferase" evidence="5">
    <location>
        <begin position="100"/>
        <end position="209"/>
    </location>
</feature>
<evidence type="ECO:0000256" key="4">
    <source>
        <dbReference type="SAM" id="Phobius"/>
    </source>
</evidence>